<dbReference type="PANTHER" id="PTHR36307:SF1">
    <property type="entry name" value="FLAGELLA BASAL BODY P-RING FORMATION PROTEIN FLGA"/>
    <property type="match status" value="1"/>
</dbReference>
<dbReference type="InterPro" id="IPR039246">
    <property type="entry name" value="Flagellar_FlgA"/>
</dbReference>
<feature type="domain" description="Flagella basal body P-ring formation protein FlgA SAF" evidence="1">
    <location>
        <begin position="175"/>
        <end position="291"/>
    </location>
</feature>
<keyword evidence="3" id="KW-1185">Reference proteome</keyword>
<reference evidence="2 3" key="1">
    <citation type="submission" date="2023-01" db="EMBL/GenBank/DDBJ databases">
        <title>Description of Helicobacter ibis sp. nov. isolated from faecal droppings of black-faced ibis (Theristicus melanopis).</title>
        <authorList>
            <person name="Lopez-Cantillo M."/>
            <person name="Vidal-Veuthey B."/>
            <person name="Mella A."/>
            <person name="De La Haba R."/>
            <person name="Collado L."/>
        </authorList>
    </citation>
    <scope>NUCLEOTIDE SEQUENCE [LARGE SCALE GENOMIC DNA]</scope>
    <source>
        <strain evidence="2 3">A82</strain>
    </source>
</reference>
<dbReference type="Proteomes" id="UP001210261">
    <property type="component" value="Unassembled WGS sequence"/>
</dbReference>
<keyword evidence="2" id="KW-0966">Cell projection</keyword>
<dbReference type="PANTHER" id="PTHR36307">
    <property type="entry name" value="FLAGELLA BASAL BODY P-RING FORMATION PROTEIN FLGA"/>
    <property type="match status" value="1"/>
</dbReference>
<accession>A0ABT4VFD0</accession>
<proteinExistence type="predicted"/>
<dbReference type="InterPro" id="IPR017585">
    <property type="entry name" value="SAF_FlgA"/>
</dbReference>
<gene>
    <name evidence="2" type="primary">flgA</name>
    <name evidence="2" type="ORF">PF021_07030</name>
</gene>
<keyword evidence="2" id="KW-0282">Flagellum</keyword>
<protein>
    <submittedName>
        <fullName evidence="2">Flagellar basal body P-ring formation chaperone FlgA</fullName>
    </submittedName>
</protein>
<organism evidence="2 3">
    <name type="scientific">Helicobacter ibis</name>
    <dbReference type="NCBI Taxonomy" id="2962633"/>
    <lineage>
        <taxon>Bacteria</taxon>
        <taxon>Pseudomonadati</taxon>
        <taxon>Campylobacterota</taxon>
        <taxon>Epsilonproteobacteria</taxon>
        <taxon>Campylobacterales</taxon>
        <taxon>Helicobacteraceae</taxon>
        <taxon>Helicobacter</taxon>
    </lineage>
</organism>
<dbReference type="Pfam" id="PF13144">
    <property type="entry name" value="ChapFlgA"/>
    <property type="match status" value="1"/>
</dbReference>
<keyword evidence="2" id="KW-0969">Cilium</keyword>
<sequence length="295" mass="33879">MRIFIFLALFINYVFGLDYVVLEEEYGFRDNKVYSSHLFKDIEKDFMLFEIPKNSHIFRVKSSQLINKFEEEGIQAGAKGPIVVFKKESSGDIEGIKRYIASLFLQEYRQNNIQIKEIILEQMTPFDFEGDWIKEIDFGKRLLKRNEGTFDVLMQEGDERRKKIFFKYYVDATLDVVQTVSPISGGETISYNNAKIVTIPFEKVSSSLMQSSQLGNIAARSYTPSDVIVTEDRLVPKIVVRKGDKVIVAIRENGVLLEFLLEAQKNAAIGDVIKAKIDKKTYQIRIISEGRGELI</sequence>
<dbReference type="EMBL" id="JAQHXR010000004">
    <property type="protein sequence ID" value="MDA3969421.1"/>
    <property type="molecule type" value="Genomic_DNA"/>
</dbReference>
<evidence type="ECO:0000313" key="3">
    <source>
        <dbReference type="Proteomes" id="UP001210261"/>
    </source>
</evidence>
<dbReference type="NCBIfam" id="TIGR03170">
    <property type="entry name" value="flgA_cterm"/>
    <property type="match status" value="1"/>
</dbReference>
<evidence type="ECO:0000259" key="1">
    <source>
        <dbReference type="Pfam" id="PF13144"/>
    </source>
</evidence>
<name>A0ABT4VFD0_9HELI</name>
<comment type="caution">
    <text evidence="2">The sequence shown here is derived from an EMBL/GenBank/DDBJ whole genome shotgun (WGS) entry which is preliminary data.</text>
</comment>
<evidence type="ECO:0000313" key="2">
    <source>
        <dbReference type="EMBL" id="MDA3969421.1"/>
    </source>
</evidence>
<dbReference type="RefSeq" id="WP_271021779.1">
    <property type="nucleotide sequence ID" value="NZ_JAQHXR010000004.1"/>
</dbReference>